<sequence>MSSSLFEFLEDDFGASESFWFGSEASGIHSDDFDDETFDCDPSEERGRTLDSTIVQEEGATCSAPLTTEDTNRSQKKTRASYFKEGDTVDMDDPKAVLRMK</sequence>
<name>A0A5D3AMN2_9TREE</name>
<feature type="compositionally biased region" description="Basic and acidic residues" evidence="1">
    <location>
        <begin position="82"/>
        <end position="101"/>
    </location>
</feature>
<comment type="caution">
    <text evidence="2">The sequence shown here is derived from an EMBL/GenBank/DDBJ whole genome shotgun (WGS) entry which is preliminary data.</text>
</comment>
<feature type="region of interest" description="Disordered" evidence="1">
    <location>
        <begin position="59"/>
        <end position="101"/>
    </location>
</feature>
<evidence type="ECO:0000313" key="2">
    <source>
        <dbReference type="EMBL" id="TYJ51669.1"/>
    </source>
</evidence>
<proteinExistence type="predicted"/>
<keyword evidence="3" id="KW-1185">Reference proteome</keyword>
<reference evidence="2 3" key="1">
    <citation type="submission" date="2017-05" db="EMBL/GenBank/DDBJ databases">
        <title>The Genome Sequence of Tsuchiyaea wingfieldii DSM 27421.</title>
        <authorList>
            <person name="Cuomo C."/>
            <person name="Passer A."/>
            <person name="Billmyre B."/>
            <person name="Heitman J."/>
        </authorList>
    </citation>
    <scope>NUCLEOTIDE SEQUENCE [LARGE SCALE GENOMIC DNA]</scope>
    <source>
        <strain evidence="2 3">DSM 27421</strain>
    </source>
</reference>
<accession>A0A5D3AMN2</accession>
<evidence type="ECO:0000313" key="3">
    <source>
        <dbReference type="Proteomes" id="UP000322245"/>
    </source>
</evidence>
<dbReference type="Proteomes" id="UP000322245">
    <property type="component" value="Unassembled WGS sequence"/>
</dbReference>
<protein>
    <submittedName>
        <fullName evidence="2">Uncharacterized protein</fullName>
    </submittedName>
</protein>
<evidence type="ECO:0000256" key="1">
    <source>
        <dbReference type="SAM" id="MobiDB-lite"/>
    </source>
</evidence>
<feature type="non-terminal residue" evidence="2">
    <location>
        <position position="101"/>
    </location>
</feature>
<organism evidence="2 3">
    <name type="scientific">Cryptococcus floricola</name>
    <dbReference type="NCBI Taxonomy" id="2591691"/>
    <lineage>
        <taxon>Eukaryota</taxon>
        <taxon>Fungi</taxon>
        <taxon>Dikarya</taxon>
        <taxon>Basidiomycota</taxon>
        <taxon>Agaricomycotina</taxon>
        <taxon>Tremellomycetes</taxon>
        <taxon>Tremellales</taxon>
        <taxon>Cryptococcaceae</taxon>
        <taxon>Cryptococcus</taxon>
    </lineage>
</organism>
<dbReference type="EMBL" id="NIDF01000202">
    <property type="protein sequence ID" value="TYJ51669.1"/>
    <property type="molecule type" value="Genomic_DNA"/>
</dbReference>
<gene>
    <name evidence="2" type="ORF">B9479_007757</name>
</gene>
<dbReference type="AlphaFoldDB" id="A0A5D3AMN2"/>